<dbReference type="EMBL" id="BJHY01000001">
    <property type="protein sequence ID" value="GDY76037.1"/>
    <property type="molecule type" value="Genomic_DNA"/>
</dbReference>
<proteinExistence type="predicted"/>
<dbReference type="Proteomes" id="UP000299211">
    <property type="component" value="Unassembled WGS sequence"/>
</dbReference>
<dbReference type="AlphaFoldDB" id="A0A4D4MYA0"/>
<sequence length="83" mass="8535">MTGALGECGSRFGVGSYRGIRSRAGTPESDGGAQCRARGEQCRAASRPFFPRPPPPAYRIATGATGVPVPPTNGSGIADSRKQ</sequence>
<accession>A0A4D4MYA0</accession>
<comment type="caution">
    <text evidence="2">The sequence shown here is derived from an EMBL/GenBank/DDBJ whole genome shotgun (WGS) entry which is preliminary data.</text>
</comment>
<evidence type="ECO:0000313" key="3">
    <source>
        <dbReference type="Proteomes" id="UP000299211"/>
    </source>
</evidence>
<protein>
    <submittedName>
        <fullName evidence="2">Uncharacterized protein</fullName>
    </submittedName>
</protein>
<evidence type="ECO:0000313" key="2">
    <source>
        <dbReference type="EMBL" id="GDY76037.1"/>
    </source>
</evidence>
<organism evidence="2 3">
    <name type="scientific">Streptomyces avermitilis</name>
    <dbReference type="NCBI Taxonomy" id="33903"/>
    <lineage>
        <taxon>Bacteria</taxon>
        <taxon>Bacillati</taxon>
        <taxon>Actinomycetota</taxon>
        <taxon>Actinomycetes</taxon>
        <taxon>Kitasatosporales</taxon>
        <taxon>Streptomycetaceae</taxon>
        <taxon>Streptomyces</taxon>
    </lineage>
</organism>
<gene>
    <name evidence="2" type="ORF">SAV31267_055220</name>
</gene>
<name>A0A4D4MYA0_STRAX</name>
<feature type="region of interest" description="Disordered" evidence="1">
    <location>
        <begin position="1"/>
        <end position="83"/>
    </location>
</feature>
<reference evidence="2 3" key="1">
    <citation type="submission" date="2019-04" db="EMBL/GenBank/DDBJ databases">
        <title>Draft genome sequences of Streptomyces avermitilis ATCC 31267.</title>
        <authorList>
            <person name="Komaki H."/>
            <person name="Tamura T."/>
            <person name="Hosoyama A."/>
        </authorList>
    </citation>
    <scope>NUCLEOTIDE SEQUENCE [LARGE SCALE GENOMIC DNA]</scope>
    <source>
        <strain evidence="2 3">ATCC 31267</strain>
    </source>
</reference>
<evidence type="ECO:0000256" key="1">
    <source>
        <dbReference type="SAM" id="MobiDB-lite"/>
    </source>
</evidence>